<feature type="region of interest" description="Disordered" evidence="2">
    <location>
        <begin position="13"/>
        <end position="32"/>
    </location>
</feature>
<accession>A0A7X2T2Y5</accession>
<dbReference type="RefSeq" id="WP_154532884.1">
    <property type="nucleotide sequence ID" value="NZ_JAQXTV010000144.1"/>
</dbReference>
<keyword evidence="4" id="KW-1185">Reference proteome</keyword>
<feature type="coiled-coil region" evidence="1">
    <location>
        <begin position="134"/>
        <end position="161"/>
    </location>
</feature>
<evidence type="ECO:0000256" key="1">
    <source>
        <dbReference type="SAM" id="Coils"/>
    </source>
</evidence>
<keyword evidence="1" id="KW-0175">Coiled coil</keyword>
<protein>
    <submittedName>
        <fullName evidence="3">Uncharacterized protein</fullName>
    </submittedName>
</protein>
<evidence type="ECO:0000256" key="2">
    <source>
        <dbReference type="SAM" id="MobiDB-lite"/>
    </source>
</evidence>
<reference evidence="3 4" key="1">
    <citation type="submission" date="2019-08" db="EMBL/GenBank/DDBJ databases">
        <title>In-depth cultivation of the pig gut microbiome towards novel bacterial diversity and tailored functional studies.</title>
        <authorList>
            <person name="Wylensek D."/>
            <person name="Hitch T.C.A."/>
            <person name="Clavel T."/>
        </authorList>
    </citation>
    <scope>NUCLEOTIDE SEQUENCE [LARGE SCALE GENOMIC DNA]</scope>
    <source>
        <strain evidence="3 4">WCA-383-APC-5B</strain>
    </source>
</reference>
<sequence length="334" mass="39699">MKIKNIFKKSSECKNTSKEKGSRKEVNDPQGLLGINKEPNYNNFLALFTVDNSPWDFYDKVGINIENDGFYFLHNKVVNVGGAYGGNNTYKPIKNTEEYFSYIEKAFKNEKISLEEKENLKLVTKENYRSMINKEIYDKKVEALQKDAQQKEKKKLKILKDKFIQRDNKIKFHKHSLKSYKMYDFTGFKYNAYSLNNGECLYLRKIGDKYRMLYIYSRYSIVDDFVKNEDKIDELLNNSDFADNDYVKMIDRDLSEDECSYIMTEIYNRFAGDVLETKYDFEDHIGCYGNFKFNIAFKNKEDVKVTGNDYLQCRIIYDFISLMEKIELKEYTFL</sequence>
<name>A0A7X2T2Y5_9CLOT</name>
<dbReference type="Proteomes" id="UP000460287">
    <property type="component" value="Unassembled WGS sequence"/>
</dbReference>
<organism evidence="3 4">
    <name type="scientific">Inconstantimicrobium porci</name>
    <dbReference type="NCBI Taxonomy" id="2652291"/>
    <lineage>
        <taxon>Bacteria</taxon>
        <taxon>Bacillati</taxon>
        <taxon>Bacillota</taxon>
        <taxon>Clostridia</taxon>
        <taxon>Eubacteriales</taxon>
        <taxon>Clostridiaceae</taxon>
        <taxon>Inconstantimicrobium</taxon>
    </lineage>
</organism>
<dbReference type="EMBL" id="VULX01000056">
    <property type="protein sequence ID" value="MSR92730.1"/>
    <property type="molecule type" value="Genomic_DNA"/>
</dbReference>
<evidence type="ECO:0000313" key="4">
    <source>
        <dbReference type="Proteomes" id="UP000460287"/>
    </source>
</evidence>
<dbReference type="AlphaFoldDB" id="A0A7X2T2Y5"/>
<evidence type="ECO:0000313" key="3">
    <source>
        <dbReference type="EMBL" id="MSR92730.1"/>
    </source>
</evidence>
<feature type="compositionally biased region" description="Basic and acidic residues" evidence="2">
    <location>
        <begin position="13"/>
        <end position="27"/>
    </location>
</feature>
<gene>
    <name evidence="3" type="ORF">FYJ33_15520</name>
</gene>
<proteinExistence type="predicted"/>
<comment type="caution">
    <text evidence="3">The sequence shown here is derived from an EMBL/GenBank/DDBJ whole genome shotgun (WGS) entry which is preliminary data.</text>
</comment>